<feature type="domain" description="GtrA/DPMS transmembrane" evidence="6">
    <location>
        <begin position="11"/>
        <end position="122"/>
    </location>
</feature>
<gene>
    <name evidence="7" type="ORF">KK078_15385</name>
</gene>
<accession>A0AAP2GI75</accession>
<reference evidence="7 8" key="1">
    <citation type="submission" date="2021-05" db="EMBL/GenBank/DDBJ databases">
        <title>A Polyphasic approach of four new species of the genus Ohtaekwangia: Ohtaekwangia histidinii sp. nov., Ohtaekwangia cretensis sp. nov., Ohtaekwangia indiensis sp. nov., Ohtaekwangia reichenbachii sp. nov. from diverse environment.</title>
        <authorList>
            <person name="Octaviana S."/>
        </authorList>
    </citation>
    <scope>NUCLEOTIDE SEQUENCE [LARGE SCALE GENOMIC DNA]</scope>
    <source>
        <strain evidence="7 8">PWU37</strain>
    </source>
</reference>
<dbReference type="EMBL" id="JAHESC010000021">
    <property type="protein sequence ID" value="MBT1687951.1"/>
    <property type="molecule type" value="Genomic_DNA"/>
</dbReference>
<feature type="transmembrane region" description="Helical" evidence="5">
    <location>
        <begin position="95"/>
        <end position="115"/>
    </location>
</feature>
<dbReference type="GO" id="GO:0000271">
    <property type="term" value="P:polysaccharide biosynthetic process"/>
    <property type="evidence" value="ECO:0007669"/>
    <property type="project" value="InterPro"/>
</dbReference>
<feature type="transmembrane region" description="Helical" evidence="5">
    <location>
        <begin position="68"/>
        <end position="89"/>
    </location>
</feature>
<dbReference type="RefSeq" id="WP_254091179.1">
    <property type="nucleotide sequence ID" value="NZ_JAHESC010000021.1"/>
</dbReference>
<evidence type="ECO:0000256" key="3">
    <source>
        <dbReference type="ARBA" id="ARBA00022989"/>
    </source>
</evidence>
<dbReference type="Proteomes" id="UP001319180">
    <property type="component" value="Unassembled WGS sequence"/>
</dbReference>
<name>A0AAP2GI75_9BACT</name>
<keyword evidence="8" id="KW-1185">Reference proteome</keyword>
<keyword evidence="2 5" id="KW-0812">Transmembrane</keyword>
<dbReference type="InterPro" id="IPR007267">
    <property type="entry name" value="GtrA_DPMS_TM"/>
</dbReference>
<evidence type="ECO:0000256" key="2">
    <source>
        <dbReference type="ARBA" id="ARBA00022692"/>
    </source>
</evidence>
<protein>
    <submittedName>
        <fullName evidence="7">GtrA family protein</fullName>
    </submittedName>
</protein>
<keyword evidence="3 5" id="KW-1133">Transmembrane helix</keyword>
<feature type="transmembrane region" description="Helical" evidence="5">
    <location>
        <begin position="12"/>
        <end position="32"/>
    </location>
</feature>
<comment type="caution">
    <text evidence="7">The sequence shown here is derived from an EMBL/GenBank/DDBJ whole genome shotgun (WGS) entry which is preliminary data.</text>
</comment>
<dbReference type="AlphaFoldDB" id="A0AAP2GI75"/>
<evidence type="ECO:0000313" key="7">
    <source>
        <dbReference type="EMBL" id="MBT1687951.1"/>
    </source>
</evidence>
<evidence type="ECO:0000256" key="1">
    <source>
        <dbReference type="ARBA" id="ARBA00004141"/>
    </source>
</evidence>
<proteinExistence type="predicted"/>
<organism evidence="7 8">
    <name type="scientific">Dawidia soli</name>
    <dbReference type="NCBI Taxonomy" id="2782352"/>
    <lineage>
        <taxon>Bacteria</taxon>
        <taxon>Pseudomonadati</taxon>
        <taxon>Bacteroidota</taxon>
        <taxon>Cytophagia</taxon>
        <taxon>Cytophagales</taxon>
        <taxon>Chryseotaleaceae</taxon>
        <taxon>Dawidia</taxon>
    </lineage>
</organism>
<keyword evidence="4 5" id="KW-0472">Membrane</keyword>
<dbReference type="GO" id="GO:0016020">
    <property type="term" value="C:membrane"/>
    <property type="evidence" value="ECO:0007669"/>
    <property type="project" value="UniProtKB-SubCell"/>
</dbReference>
<sequence>MFTFVKSQAASLIATGADFGATILLVQVFHVWDAFGSVLGNVVGAVVNFTVSRHWVFAATHVPQGHQLWRYGVVWLGYIALSFALFVSTTRYVEVHYVVVKIGVAIVLSVSYNYVLQKRFVFK</sequence>
<feature type="transmembrane region" description="Helical" evidence="5">
    <location>
        <begin position="38"/>
        <end position="56"/>
    </location>
</feature>
<evidence type="ECO:0000256" key="5">
    <source>
        <dbReference type="SAM" id="Phobius"/>
    </source>
</evidence>
<dbReference type="Pfam" id="PF04138">
    <property type="entry name" value="GtrA_DPMS_TM"/>
    <property type="match status" value="1"/>
</dbReference>
<evidence type="ECO:0000259" key="6">
    <source>
        <dbReference type="Pfam" id="PF04138"/>
    </source>
</evidence>
<evidence type="ECO:0000256" key="4">
    <source>
        <dbReference type="ARBA" id="ARBA00023136"/>
    </source>
</evidence>
<comment type="subcellular location">
    <subcellularLocation>
        <location evidence="1">Membrane</location>
        <topology evidence="1">Multi-pass membrane protein</topology>
    </subcellularLocation>
</comment>
<evidence type="ECO:0000313" key="8">
    <source>
        <dbReference type="Proteomes" id="UP001319180"/>
    </source>
</evidence>